<evidence type="ECO:0000313" key="1">
    <source>
        <dbReference type="EMBL" id="TDN86991.1"/>
    </source>
</evidence>
<reference evidence="1 2" key="1">
    <citation type="submission" date="2019-03" db="EMBL/GenBank/DDBJ databases">
        <title>Genomic Encyclopedia of Type Strains, Phase IV (KMG-IV): sequencing the most valuable type-strain genomes for metagenomic binning, comparative biology and taxonomic classification.</title>
        <authorList>
            <person name="Goeker M."/>
        </authorList>
    </citation>
    <scope>NUCLEOTIDE SEQUENCE [LARGE SCALE GENOMIC DNA]</scope>
    <source>
        <strain evidence="1 2">DSM 25059</strain>
    </source>
</reference>
<dbReference type="Gene3D" id="1.10.10.10">
    <property type="entry name" value="Winged helix-like DNA-binding domain superfamily/Winged helix DNA-binding domain"/>
    <property type="match status" value="1"/>
</dbReference>
<dbReference type="EMBL" id="SNWD01000001">
    <property type="protein sequence ID" value="TDN86991.1"/>
    <property type="molecule type" value="Genomic_DNA"/>
</dbReference>
<dbReference type="Gene3D" id="3.30.1490.190">
    <property type="match status" value="1"/>
</dbReference>
<dbReference type="Proteomes" id="UP000295493">
    <property type="component" value="Unassembled WGS sequence"/>
</dbReference>
<keyword evidence="2" id="KW-1185">Reference proteome</keyword>
<dbReference type="InterPro" id="IPR036390">
    <property type="entry name" value="WH_DNA-bd_sf"/>
</dbReference>
<sequence length="121" mass="13256">MRVLDRVDRPVSAYDIAQLAAVEGARLCANQVYRTTARLIEKHQVRRVHTVNAYLASSATAELCMICEQCRCVEWKAMPLLVGALRELADARQIKFAPDSVEISGLCGTCREKSTAAASCA</sequence>
<protein>
    <submittedName>
        <fullName evidence="1">Fe2+ or Zn2+ uptake regulation protein</fullName>
    </submittedName>
</protein>
<name>A0A4R6FYE8_9SPHN</name>
<gene>
    <name evidence="1" type="ORF">EV664_101570</name>
</gene>
<comment type="caution">
    <text evidence="1">The sequence shown here is derived from an EMBL/GenBank/DDBJ whole genome shotgun (WGS) entry which is preliminary data.</text>
</comment>
<dbReference type="InterPro" id="IPR036388">
    <property type="entry name" value="WH-like_DNA-bd_sf"/>
</dbReference>
<organism evidence="1 2">
    <name type="scientific">Stakelama pacifica</name>
    <dbReference type="NCBI Taxonomy" id="517720"/>
    <lineage>
        <taxon>Bacteria</taxon>
        <taxon>Pseudomonadati</taxon>
        <taxon>Pseudomonadota</taxon>
        <taxon>Alphaproteobacteria</taxon>
        <taxon>Sphingomonadales</taxon>
        <taxon>Sphingomonadaceae</taxon>
        <taxon>Stakelama</taxon>
    </lineage>
</organism>
<dbReference type="SUPFAM" id="SSF46785">
    <property type="entry name" value="Winged helix' DNA-binding domain"/>
    <property type="match status" value="1"/>
</dbReference>
<proteinExistence type="predicted"/>
<dbReference type="AlphaFoldDB" id="A0A4R6FYE8"/>
<dbReference type="InterPro" id="IPR043135">
    <property type="entry name" value="Fur_C"/>
</dbReference>
<accession>A0A4R6FYE8</accession>
<evidence type="ECO:0000313" key="2">
    <source>
        <dbReference type="Proteomes" id="UP000295493"/>
    </source>
</evidence>